<proteinExistence type="predicted"/>
<accession>A0AA96J580</accession>
<accession>A0AA96F4W6</accession>
<name>A0AA96J580_9FLAO</name>
<dbReference type="AlphaFoldDB" id="A0AA96J580"/>
<evidence type="ECO:0000313" key="4">
    <source>
        <dbReference type="Proteomes" id="UP001304515"/>
    </source>
</evidence>
<dbReference type="RefSeq" id="WP_313322936.1">
    <property type="nucleotide sequence ID" value="NZ_CP134878.1"/>
</dbReference>
<reference evidence="2 4" key="1">
    <citation type="submission" date="2023-09" db="EMBL/GenBank/DDBJ databases">
        <title>Flavobacterium sp. a novel bacteria isolate from Pepper rhizosphere.</title>
        <authorList>
            <person name="Peng Y."/>
            <person name="Lee J."/>
        </authorList>
    </citation>
    <scope>NUCLEOTIDE SEQUENCE</scope>
    <source>
        <strain evidence="2">PMR2A8</strain>
        <strain evidence="3 4">PMTSA4</strain>
    </source>
</reference>
<keyword evidence="4" id="KW-1185">Reference proteome</keyword>
<feature type="coiled-coil region" evidence="1">
    <location>
        <begin position="48"/>
        <end position="82"/>
    </location>
</feature>
<protein>
    <submittedName>
        <fullName evidence="2">Uncharacterized protein</fullName>
    </submittedName>
</protein>
<dbReference type="Proteomes" id="UP001304515">
    <property type="component" value="Chromosome"/>
</dbReference>
<evidence type="ECO:0000313" key="3">
    <source>
        <dbReference type="EMBL" id="WNM22817.1"/>
    </source>
</evidence>
<evidence type="ECO:0000256" key="1">
    <source>
        <dbReference type="SAM" id="Coils"/>
    </source>
</evidence>
<sequence length="229" mass="25983">MKKKEAVRLYKFSDATLVTKSLEKLAFIKRDEAEFDKYNITAVKREALKAEVEAFSELETDVEALQDQVERTELKDKKAEEIRVNVREVMSSVELVYAVDSAKYKKFGTESLSRQTDSELLITAKRVVRVGTEMLPVLSEHGLTADELSKITDLANEFMDLIVDQHVEIGERDIKQEDRVEAGNAIYSVLIKYTNLGQAIWIDKDTAKHNDYVMYNTHTGEAPEDGDAA</sequence>
<evidence type="ECO:0000313" key="2">
    <source>
        <dbReference type="EMBL" id="WNM18766.1"/>
    </source>
</evidence>
<dbReference type="KEGG" id="fcj:RN605_05500"/>
<gene>
    <name evidence="3" type="ORF">RN605_05500</name>
    <name evidence="2" type="ORF">RN608_12200</name>
</gene>
<dbReference type="EMBL" id="CP134878">
    <property type="protein sequence ID" value="WNM18766.1"/>
    <property type="molecule type" value="Genomic_DNA"/>
</dbReference>
<keyword evidence="1" id="KW-0175">Coiled coil</keyword>
<dbReference type="EMBL" id="CP134890">
    <property type="protein sequence ID" value="WNM22817.1"/>
    <property type="molecule type" value="Genomic_DNA"/>
</dbReference>
<organism evidence="2">
    <name type="scientific">Flavobacterium capsici</name>
    <dbReference type="NCBI Taxonomy" id="3075618"/>
    <lineage>
        <taxon>Bacteria</taxon>
        <taxon>Pseudomonadati</taxon>
        <taxon>Bacteroidota</taxon>
        <taxon>Flavobacteriia</taxon>
        <taxon>Flavobacteriales</taxon>
        <taxon>Flavobacteriaceae</taxon>
        <taxon>Flavobacterium</taxon>
    </lineage>
</organism>